<dbReference type="InterPro" id="IPR012336">
    <property type="entry name" value="Thioredoxin-like_fold"/>
</dbReference>
<dbReference type="PROSITE" id="PS51352">
    <property type="entry name" value="THIOREDOXIN_2"/>
    <property type="match status" value="1"/>
</dbReference>
<dbReference type="InterPro" id="IPR036249">
    <property type="entry name" value="Thioredoxin-like_sf"/>
</dbReference>
<dbReference type="Gene3D" id="3.40.30.10">
    <property type="entry name" value="Glutaredoxin"/>
    <property type="match status" value="1"/>
</dbReference>
<dbReference type="PANTHER" id="PTHR13887">
    <property type="entry name" value="GLUTATHIONE S-TRANSFERASE KAPPA"/>
    <property type="match status" value="1"/>
</dbReference>
<evidence type="ECO:0000256" key="2">
    <source>
        <dbReference type="ARBA" id="ARBA00022729"/>
    </source>
</evidence>
<dbReference type="EMBL" id="LNQP01000024">
    <property type="protein sequence ID" value="KSU88387.1"/>
    <property type="molecule type" value="Genomic_DNA"/>
</dbReference>
<dbReference type="PANTHER" id="PTHR13887:SF14">
    <property type="entry name" value="DISULFIDE BOND FORMATION PROTEIN D"/>
    <property type="match status" value="1"/>
</dbReference>
<sequence>MAKSKKKGKTGVQKKQSTNSKWLFWTIGIVSVVVLAFIIFGNINKGSEQADISYENQPFLGEEDAPVEVIEFGDYKCPHCKEFNNTFFQLIDQEYIQTGKVKFYFMNYAFINVDSTRSAQFAETVYKELGNDTFWKFHKLLYEKQPDSAGAETQDIFTDQFLQDTLGEIANEEDVQKVVKAYENEEFKEAFRQDMSYAKKLNVSGTPALFVDGKPFEGSTAEDFDKMVKEAAEKKGQE</sequence>
<evidence type="ECO:0000256" key="4">
    <source>
        <dbReference type="ARBA" id="ARBA00023157"/>
    </source>
</evidence>
<keyword evidence="4" id="KW-1015">Disulfide bond</keyword>
<proteinExistence type="inferred from homology"/>
<comment type="similarity">
    <text evidence="1">Belongs to the thioredoxin family. DsbA subfamily.</text>
</comment>
<dbReference type="AlphaFoldDB" id="A0A0V8JMX3"/>
<dbReference type="Proteomes" id="UP000053681">
    <property type="component" value="Unassembled WGS sequence"/>
</dbReference>
<reference evidence="7 8" key="1">
    <citation type="submission" date="2015-11" db="EMBL/GenBank/DDBJ databases">
        <title>Bacillus caseinolyticus sp nov.</title>
        <authorList>
            <person name="Dastager S.G."/>
            <person name="Mawlankar R."/>
        </authorList>
    </citation>
    <scope>NUCLEOTIDE SEQUENCE [LARGE SCALE GENOMIC DNA]</scope>
    <source>
        <strain evidence="7 8">SGD-V-76</strain>
    </source>
</reference>
<name>A0A0V8JMX3_9BACI</name>
<evidence type="ECO:0000256" key="1">
    <source>
        <dbReference type="ARBA" id="ARBA00005791"/>
    </source>
</evidence>
<dbReference type="GO" id="GO:0016491">
    <property type="term" value="F:oxidoreductase activity"/>
    <property type="evidence" value="ECO:0007669"/>
    <property type="project" value="UniProtKB-KW"/>
</dbReference>
<evidence type="ECO:0000256" key="5">
    <source>
        <dbReference type="ARBA" id="ARBA00023284"/>
    </source>
</evidence>
<feature type="domain" description="Thioredoxin" evidence="6">
    <location>
        <begin position="43"/>
        <end position="184"/>
    </location>
</feature>
<dbReference type="RefSeq" id="WP_025909929.1">
    <property type="nucleotide sequence ID" value="NZ_KQ758640.1"/>
</dbReference>
<keyword evidence="3" id="KW-0560">Oxidoreductase</keyword>
<dbReference type="SUPFAM" id="SSF52833">
    <property type="entry name" value="Thioredoxin-like"/>
    <property type="match status" value="1"/>
</dbReference>
<gene>
    <name evidence="7" type="ORF">AS180_08105</name>
</gene>
<keyword evidence="5" id="KW-0676">Redox-active center</keyword>
<evidence type="ECO:0000313" key="7">
    <source>
        <dbReference type="EMBL" id="KSU88387.1"/>
    </source>
</evidence>
<organism evidence="7 8">
    <name type="scientific">Priestia veravalensis</name>
    <dbReference type="NCBI Taxonomy" id="1414648"/>
    <lineage>
        <taxon>Bacteria</taxon>
        <taxon>Bacillati</taxon>
        <taxon>Bacillota</taxon>
        <taxon>Bacilli</taxon>
        <taxon>Bacillales</taxon>
        <taxon>Bacillaceae</taxon>
        <taxon>Priestia</taxon>
    </lineage>
</organism>
<accession>A0A0V8JMX3</accession>
<evidence type="ECO:0000259" key="6">
    <source>
        <dbReference type="PROSITE" id="PS51352"/>
    </source>
</evidence>
<dbReference type="Pfam" id="PF13462">
    <property type="entry name" value="Thioredoxin_4"/>
    <property type="match status" value="1"/>
</dbReference>
<keyword evidence="8" id="KW-1185">Reference proteome</keyword>
<comment type="caution">
    <text evidence="7">The sequence shown here is derived from an EMBL/GenBank/DDBJ whole genome shotgun (WGS) entry which is preliminary data.</text>
</comment>
<evidence type="ECO:0000256" key="3">
    <source>
        <dbReference type="ARBA" id="ARBA00023002"/>
    </source>
</evidence>
<dbReference type="InterPro" id="IPR013766">
    <property type="entry name" value="Thioredoxin_domain"/>
</dbReference>
<keyword evidence="2" id="KW-0732">Signal</keyword>
<protein>
    <submittedName>
        <fullName evidence="7">Thiol-disulfide oxidoreductase</fullName>
    </submittedName>
</protein>
<evidence type="ECO:0000313" key="8">
    <source>
        <dbReference type="Proteomes" id="UP000053681"/>
    </source>
</evidence>